<dbReference type="PROSITE" id="PS50112">
    <property type="entry name" value="PAS"/>
    <property type="match status" value="5"/>
</dbReference>
<dbReference type="InterPro" id="IPR005467">
    <property type="entry name" value="His_kinase_dom"/>
</dbReference>
<dbReference type="InterPro" id="IPR052162">
    <property type="entry name" value="Sensor_kinase/Photoreceptor"/>
</dbReference>
<dbReference type="Gene3D" id="3.30.565.10">
    <property type="entry name" value="Histidine kinase-like ATPase, C-terminal domain"/>
    <property type="match status" value="1"/>
</dbReference>
<dbReference type="AlphaFoldDB" id="A0A2M9G1Y4"/>
<dbReference type="Pfam" id="PF02518">
    <property type="entry name" value="HATPase_c"/>
    <property type="match status" value="1"/>
</dbReference>
<dbReference type="InterPro" id="IPR001610">
    <property type="entry name" value="PAC"/>
</dbReference>
<dbReference type="RefSeq" id="WP_109793756.1">
    <property type="nucleotide sequence ID" value="NZ_PHIG01000032.1"/>
</dbReference>
<dbReference type="Gene3D" id="2.10.70.100">
    <property type="match status" value="3"/>
</dbReference>
<evidence type="ECO:0000259" key="8">
    <source>
        <dbReference type="PROSITE" id="PS50113"/>
    </source>
</evidence>
<feature type="domain" description="PAC" evidence="8">
    <location>
        <begin position="210"/>
        <end position="264"/>
    </location>
</feature>
<protein>
    <recommendedName>
        <fullName evidence="2">histidine kinase</fullName>
        <ecNumber evidence="2">2.7.13.3</ecNumber>
    </recommendedName>
</protein>
<dbReference type="Pfam" id="PF08448">
    <property type="entry name" value="PAS_4"/>
    <property type="match status" value="3"/>
</dbReference>
<feature type="domain" description="PAS" evidence="7">
    <location>
        <begin position="678"/>
        <end position="723"/>
    </location>
</feature>
<feature type="domain" description="PAC" evidence="8">
    <location>
        <begin position="978"/>
        <end position="1034"/>
    </location>
</feature>
<dbReference type="EC" id="2.7.13.3" evidence="2"/>
<dbReference type="SMART" id="SM00091">
    <property type="entry name" value="PAS"/>
    <property type="match status" value="7"/>
</dbReference>
<feature type="domain" description="PAS" evidence="7">
    <location>
        <begin position="265"/>
        <end position="329"/>
    </location>
</feature>
<proteinExistence type="predicted"/>
<feature type="domain" description="PAS" evidence="7">
    <location>
        <begin position="15"/>
        <end position="79"/>
    </location>
</feature>
<dbReference type="Pfam" id="PF13426">
    <property type="entry name" value="PAS_9"/>
    <property type="match status" value="1"/>
</dbReference>
<keyword evidence="4" id="KW-0808">Transferase</keyword>
<evidence type="ECO:0000256" key="2">
    <source>
        <dbReference type="ARBA" id="ARBA00012438"/>
    </source>
</evidence>
<sequence length="1241" mass="139945">MSWAKQGRGGFSTSLLTELPAIVVVLKADGRIDYINPFLERLSGLGLDEVRGRDWFDTFVPARERDRVRALFRQGWNGKEPTRGNVNAILTADGRERMIEWSDTTLPEGKDGERVLMAIGVDVTAREADRAMSAAELKRFKGLLDSLASYIGLFDLKGTVVEANRLPLEVSGLEREDVIGKPFWETWWWSWSPGAMEQLRNALAQAATGMTVRDEFLTRLRENEFATLEIVFAPYRDEHDRIVGLVGSGVDVSERIRTRRELEESEMRFRSLVENAQDTFFRMSVPSGQFTYVSPSAAQTLGYDPDDFIEDPELIPRIIHPDSVDYFEREWANIRAGKVAPRLSYRIVDPVGGVRWIEQSSTAVPGKDGEIVALEGIMRDVSEQHLIQNALRYNERRFRDLAEQSSDWLWELDSDLRVSFVATGRTEISSINAGDALGMPYNRLQPSGMSETQKAEWDAIHDRIKAHEAYRDMPLTICDPAGVIRHLLCNGRPIFDAAGNFNGYRGAANDITDRVESERAVAVSEKRFRGLVESGTMGILVYGLDHRPLYASPQAAAMLGYRSADDVLELKSLDAILDDTEVERVAALRRRRMKGQRNPPVQEFLGRRKDGSPVWLLSQAADIDWDGQRAIMSTVVDITPQKLAERAHARSEDRLTQAQRIARVGSWEYDHARSRWLWSDELKHLFGFPRDAKINEVEAFARAVHPEDKKQVFGSFTRAIETAAPFEIRHRIVLPGGGVRWISAQGETLFDDSGAPLLTRGTMQDITESKEAAIAVEELADRLREAQRIGRLGSWELDIPSGQLNWSEENYRIREVEAGTTPPTYEEFLKTIHPDDRQRVRDLYETSVRERQPYAAVHRLVMPDGRVKWVQQRAETLYGENGEPLKSRGTVQDITEQHQAEEAVRELVDRLNEAQRIARLGSWVLDIRTNRLAWSDEIFRIFEADPAETEVSYESFLSYLHPEDRDMVHQAYWDAVEQGKPYQLVHRILLSDGRVKWVEERGETVYGKDGAPQLTRGTVQDVTELRKAQAELESSLHEKEVLLREIHHRVKNNLQIISSLLYFQGQGLTDAKSVAGLQDIRNRLNAMVLVHERLYRSSDLAEVDFAEYATSLTAELARVYRSRNPDISLHVGGDAVLLPIEIALPLGMVVTELVSNAFKYAFPGGRAGSISVTFDSGDGTGEMVVSDDGVGLAEGLDPAQSESFGWRVVHALVEQIDGVLTTSAGTGVHVTVTFPLKECRR</sequence>
<dbReference type="InterPro" id="IPR011495">
    <property type="entry name" value="Sig_transdc_His_kin_sub2_dim/P"/>
</dbReference>
<gene>
    <name evidence="9" type="ORF">CVT23_11880</name>
</gene>
<dbReference type="InterPro" id="IPR000700">
    <property type="entry name" value="PAS-assoc_C"/>
</dbReference>
<dbReference type="Proteomes" id="UP000229498">
    <property type="component" value="Unassembled WGS sequence"/>
</dbReference>
<feature type="domain" description="PAS" evidence="7">
    <location>
        <begin position="136"/>
        <end position="181"/>
    </location>
</feature>
<feature type="domain" description="PAC" evidence="8">
    <location>
        <begin position="471"/>
        <end position="523"/>
    </location>
</feature>
<feature type="domain" description="PAS" evidence="7">
    <location>
        <begin position="524"/>
        <end position="565"/>
    </location>
</feature>
<comment type="catalytic activity">
    <reaction evidence="1">
        <text>ATP + protein L-histidine = ADP + protein N-phospho-L-histidine.</text>
        <dbReference type="EC" id="2.7.13.3"/>
    </reaction>
</comment>
<feature type="domain" description="PAC" evidence="8">
    <location>
        <begin position="854"/>
        <end position="906"/>
    </location>
</feature>
<dbReference type="PANTHER" id="PTHR43304:SF1">
    <property type="entry name" value="PAC DOMAIN-CONTAINING PROTEIN"/>
    <property type="match status" value="1"/>
</dbReference>
<accession>A0A2M9G1Y4</accession>
<dbReference type="PROSITE" id="PS50113">
    <property type="entry name" value="PAC"/>
    <property type="match status" value="6"/>
</dbReference>
<dbReference type="NCBIfam" id="TIGR00229">
    <property type="entry name" value="sensory_box"/>
    <property type="match status" value="8"/>
</dbReference>
<dbReference type="CDD" id="cd00130">
    <property type="entry name" value="PAS"/>
    <property type="match status" value="7"/>
</dbReference>
<dbReference type="InterPro" id="IPR000014">
    <property type="entry name" value="PAS"/>
</dbReference>
<feature type="domain" description="PAC" evidence="8">
    <location>
        <begin position="341"/>
        <end position="393"/>
    </location>
</feature>
<comment type="caution">
    <text evidence="9">The sequence shown here is derived from an EMBL/GenBank/DDBJ whole genome shotgun (WGS) entry which is preliminary data.</text>
</comment>
<evidence type="ECO:0000256" key="5">
    <source>
        <dbReference type="ARBA" id="ARBA00022777"/>
    </source>
</evidence>
<dbReference type="InterPro" id="IPR035965">
    <property type="entry name" value="PAS-like_dom_sf"/>
</dbReference>
<dbReference type="SUPFAM" id="SSF55785">
    <property type="entry name" value="PYP-like sensor domain (PAS domain)"/>
    <property type="match status" value="8"/>
</dbReference>
<dbReference type="EMBL" id="PHIG01000032">
    <property type="protein sequence ID" value="PJK29731.1"/>
    <property type="molecule type" value="Genomic_DNA"/>
</dbReference>
<reference evidence="9 10" key="1">
    <citation type="submission" date="2017-11" db="EMBL/GenBank/DDBJ databases">
        <title>Draft genome sequence of Rhizobiales bacterium SY3-13.</title>
        <authorList>
            <person name="Sun C."/>
        </authorList>
    </citation>
    <scope>NUCLEOTIDE SEQUENCE [LARGE SCALE GENOMIC DNA]</scope>
    <source>
        <strain evidence="9 10">SY3-13</strain>
    </source>
</reference>
<feature type="domain" description="PAC" evidence="8">
    <location>
        <begin position="726"/>
        <end position="778"/>
    </location>
</feature>
<dbReference type="Pfam" id="PF07568">
    <property type="entry name" value="HisKA_2"/>
    <property type="match status" value="1"/>
</dbReference>
<evidence type="ECO:0000256" key="3">
    <source>
        <dbReference type="ARBA" id="ARBA00022553"/>
    </source>
</evidence>
<dbReference type="SMART" id="SM00086">
    <property type="entry name" value="PAC"/>
    <property type="match status" value="8"/>
</dbReference>
<name>A0A2M9G1Y4_9PROT</name>
<evidence type="ECO:0000313" key="9">
    <source>
        <dbReference type="EMBL" id="PJK29731.1"/>
    </source>
</evidence>
<keyword evidence="3" id="KW-0597">Phosphoprotein</keyword>
<dbReference type="InterPro" id="IPR013656">
    <property type="entry name" value="PAS_4"/>
</dbReference>
<evidence type="ECO:0000259" key="6">
    <source>
        <dbReference type="PROSITE" id="PS50109"/>
    </source>
</evidence>
<dbReference type="SUPFAM" id="SSF55874">
    <property type="entry name" value="ATPase domain of HSP90 chaperone/DNA topoisomerase II/histidine kinase"/>
    <property type="match status" value="1"/>
</dbReference>
<dbReference type="Gene3D" id="3.30.450.20">
    <property type="entry name" value="PAS domain"/>
    <property type="match status" value="8"/>
</dbReference>
<dbReference type="GO" id="GO:0004673">
    <property type="term" value="F:protein histidine kinase activity"/>
    <property type="evidence" value="ECO:0007669"/>
    <property type="project" value="UniProtKB-EC"/>
</dbReference>
<dbReference type="OrthoDB" id="7297573at2"/>
<evidence type="ECO:0000256" key="4">
    <source>
        <dbReference type="ARBA" id="ARBA00022679"/>
    </source>
</evidence>
<dbReference type="PANTHER" id="PTHR43304">
    <property type="entry name" value="PHYTOCHROME-LIKE PROTEIN CPH1"/>
    <property type="match status" value="1"/>
</dbReference>
<organism evidence="9 10">
    <name type="scientific">Minwuia thermotolerans</name>
    <dbReference type="NCBI Taxonomy" id="2056226"/>
    <lineage>
        <taxon>Bacteria</taxon>
        <taxon>Pseudomonadati</taxon>
        <taxon>Pseudomonadota</taxon>
        <taxon>Alphaproteobacteria</taxon>
        <taxon>Minwuiales</taxon>
        <taxon>Minwuiaceae</taxon>
        <taxon>Minwuia</taxon>
    </lineage>
</organism>
<evidence type="ECO:0000259" key="7">
    <source>
        <dbReference type="PROSITE" id="PS50112"/>
    </source>
</evidence>
<dbReference type="InterPro" id="IPR036890">
    <property type="entry name" value="HATPase_C_sf"/>
</dbReference>
<evidence type="ECO:0000256" key="1">
    <source>
        <dbReference type="ARBA" id="ARBA00000085"/>
    </source>
</evidence>
<dbReference type="Pfam" id="PF08447">
    <property type="entry name" value="PAS_3"/>
    <property type="match status" value="4"/>
</dbReference>
<dbReference type="PROSITE" id="PS50109">
    <property type="entry name" value="HIS_KIN"/>
    <property type="match status" value="1"/>
</dbReference>
<feature type="domain" description="Histidine kinase" evidence="6">
    <location>
        <begin position="1045"/>
        <end position="1238"/>
    </location>
</feature>
<keyword evidence="5" id="KW-0418">Kinase</keyword>
<evidence type="ECO:0000313" key="10">
    <source>
        <dbReference type="Proteomes" id="UP000229498"/>
    </source>
</evidence>
<keyword evidence="10" id="KW-1185">Reference proteome</keyword>
<dbReference type="InterPro" id="IPR003594">
    <property type="entry name" value="HATPase_dom"/>
</dbReference>
<dbReference type="InterPro" id="IPR013655">
    <property type="entry name" value="PAS_fold_3"/>
</dbReference>
<dbReference type="SMART" id="SM00387">
    <property type="entry name" value="HATPase_c"/>
    <property type="match status" value="1"/>
</dbReference>